<keyword evidence="1" id="KW-1133">Transmembrane helix</keyword>
<evidence type="ECO:0000313" key="2">
    <source>
        <dbReference type="EMBL" id="GBO94002.1"/>
    </source>
</evidence>
<accession>A0A388SCF6</accession>
<feature type="transmembrane region" description="Helical" evidence="1">
    <location>
        <begin position="167"/>
        <end position="187"/>
    </location>
</feature>
<dbReference type="EMBL" id="BGZJ01000001">
    <property type="protein sequence ID" value="GBO94002.1"/>
    <property type="molecule type" value="Genomic_DNA"/>
</dbReference>
<keyword evidence="1" id="KW-0472">Membrane</keyword>
<evidence type="ECO:0000256" key="1">
    <source>
        <dbReference type="SAM" id="Phobius"/>
    </source>
</evidence>
<feature type="transmembrane region" description="Helical" evidence="1">
    <location>
        <begin position="53"/>
        <end position="71"/>
    </location>
</feature>
<keyword evidence="3" id="KW-1185">Reference proteome</keyword>
<reference evidence="2 3" key="1">
    <citation type="journal article" date="2018" name="Int. J. Syst. Evol. Microbiol.">
        <title>Mesosutterella multiformis gen. nov., sp. nov., a member of the family Sutterellaceae and Sutterella megalosphaeroides sp. nov., isolated from human faeces.</title>
        <authorList>
            <person name="Sakamoto M."/>
            <person name="Ikeyama N."/>
            <person name="Kunihiro T."/>
            <person name="Iino T."/>
            <person name="Yuki M."/>
            <person name="Ohkuma M."/>
        </authorList>
    </citation>
    <scope>NUCLEOTIDE SEQUENCE [LARGE SCALE GENOMIC DNA]</scope>
    <source>
        <strain evidence="2 3">4NBBH2</strain>
    </source>
</reference>
<feature type="transmembrane region" description="Helical" evidence="1">
    <location>
        <begin position="199"/>
        <end position="216"/>
    </location>
</feature>
<protein>
    <submittedName>
        <fullName evidence="2">Uncharacterized protein</fullName>
    </submittedName>
</protein>
<feature type="transmembrane region" description="Helical" evidence="1">
    <location>
        <begin position="26"/>
        <end position="46"/>
    </location>
</feature>
<keyword evidence="1" id="KW-0812">Transmembrane</keyword>
<feature type="transmembrane region" description="Helical" evidence="1">
    <location>
        <begin position="83"/>
        <end position="101"/>
    </location>
</feature>
<evidence type="ECO:0000313" key="3">
    <source>
        <dbReference type="Proteomes" id="UP000266091"/>
    </source>
</evidence>
<dbReference type="Proteomes" id="UP000266091">
    <property type="component" value="Unassembled WGS sequence"/>
</dbReference>
<gene>
    <name evidence="2" type="ORF">MESMUL_13560</name>
</gene>
<sequence>MGIWVLEDYGLTLSAPGWELMRGAKVVGEILSGLGLVLFIIGIWTGKPRTKPGLWLSCLLALWLAVTVPGPGFEPVIDAGLPVPVWCALTSLAILVFTLRVATGSRQALSVAIGTAAVLGALSAENLAPVLLGILFILLGRTRSALLAREELLFTLANPDRETLTGFVLQGVGYGIVVLGAAAWYSYSAYSNEHFSVSLLIQGIVIFLIGAVLLLIRPGKKSEAK</sequence>
<proteinExistence type="predicted"/>
<dbReference type="AlphaFoldDB" id="A0A388SCF6"/>
<organism evidence="2 3">
    <name type="scientific">Mesosutterella multiformis</name>
    <dbReference type="NCBI Taxonomy" id="2259133"/>
    <lineage>
        <taxon>Bacteria</taxon>
        <taxon>Pseudomonadati</taxon>
        <taxon>Pseudomonadota</taxon>
        <taxon>Betaproteobacteria</taxon>
        <taxon>Burkholderiales</taxon>
        <taxon>Sutterellaceae</taxon>
        <taxon>Mesosutterella</taxon>
    </lineage>
</organism>
<comment type="caution">
    <text evidence="2">The sequence shown here is derived from an EMBL/GenBank/DDBJ whole genome shotgun (WGS) entry which is preliminary data.</text>
</comment>
<name>A0A388SCF6_9BURK</name>